<dbReference type="InterPro" id="IPR010808">
    <property type="entry name" value="CheA_P2-bd"/>
</dbReference>
<evidence type="ECO:0000313" key="19">
    <source>
        <dbReference type="Proteomes" id="UP000198838"/>
    </source>
</evidence>
<organism evidence="18 19">
    <name type="scientific">Acetitomaculum ruminis DSM 5522</name>
    <dbReference type="NCBI Taxonomy" id="1120918"/>
    <lineage>
        <taxon>Bacteria</taxon>
        <taxon>Bacillati</taxon>
        <taxon>Bacillota</taxon>
        <taxon>Clostridia</taxon>
        <taxon>Lachnospirales</taxon>
        <taxon>Lachnospiraceae</taxon>
        <taxon>Acetitomaculum</taxon>
    </lineage>
</organism>
<evidence type="ECO:0000256" key="14">
    <source>
        <dbReference type="PROSITE-ProRule" id="PRU00110"/>
    </source>
</evidence>
<keyword evidence="8" id="KW-0808">Transferase</keyword>
<dbReference type="SMART" id="SM01231">
    <property type="entry name" value="H-kinase_dim"/>
    <property type="match status" value="1"/>
</dbReference>
<dbReference type="EMBL" id="FOJY01000004">
    <property type="protein sequence ID" value="SFA86635.1"/>
    <property type="molecule type" value="Genomic_DNA"/>
</dbReference>
<dbReference type="Gene3D" id="1.10.287.560">
    <property type="entry name" value="Histidine kinase CheA-like, homodimeric domain"/>
    <property type="match status" value="1"/>
</dbReference>
<feature type="domain" description="CheW-like" evidence="16">
    <location>
        <begin position="577"/>
        <end position="708"/>
    </location>
</feature>
<evidence type="ECO:0000256" key="4">
    <source>
        <dbReference type="ARBA" id="ARBA00021495"/>
    </source>
</evidence>
<dbReference type="InterPro" id="IPR003594">
    <property type="entry name" value="HATPase_dom"/>
</dbReference>
<dbReference type="InterPro" id="IPR002545">
    <property type="entry name" value="CheW-lke_dom"/>
</dbReference>
<feature type="domain" description="HPt" evidence="17">
    <location>
        <begin position="1"/>
        <end position="107"/>
    </location>
</feature>
<dbReference type="SUPFAM" id="SSF55874">
    <property type="entry name" value="ATPase domain of HSP90 chaperone/DNA topoisomerase II/histidine kinase"/>
    <property type="match status" value="1"/>
</dbReference>
<dbReference type="SUPFAM" id="SSF47384">
    <property type="entry name" value="Homodimeric domain of signal transducing histidine kinase"/>
    <property type="match status" value="1"/>
</dbReference>
<dbReference type="SUPFAM" id="SSF47226">
    <property type="entry name" value="Histidine-containing phosphotransfer domain, HPT domain"/>
    <property type="match status" value="1"/>
</dbReference>
<evidence type="ECO:0000256" key="11">
    <source>
        <dbReference type="ARBA" id="ARBA00022840"/>
    </source>
</evidence>
<protein>
    <recommendedName>
        <fullName evidence="4">Chemotaxis protein CheA</fullName>
        <ecNumber evidence="3">2.7.13.3</ecNumber>
    </recommendedName>
</protein>
<dbReference type="SUPFAM" id="SSF55052">
    <property type="entry name" value="CheY-binding domain of CheA"/>
    <property type="match status" value="1"/>
</dbReference>
<evidence type="ECO:0000259" key="17">
    <source>
        <dbReference type="PROSITE" id="PS50894"/>
    </source>
</evidence>
<dbReference type="PROSITE" id="PS50109">
    <property type="entry name" value="HIS_KIN"/>
    <property type="match status" value="1"/>
</dbReference>
<dbReference type="PROSITE" id="PS50851">
    <property type="entry name" value="CHEW"/>
    <property type="match status" value="1"/>
</dbReference>
<dbReference type="AlphaFoldDB" id="A0A1I0WCZ8"/>
<proteinExistence type="predicted"/>
<keyword evidence="12" id="KW-0902">Two-component regulatory system</keyword>
<dbReference type="InterPro" id="IPR037006">
    <property type="entry name" value="CheA-like_homodim_sf"/>
</dbReference>
<sequence>MSDTDGMLDMYLFENGQLLENLQDVTLEKKDENEFDEVTINEFFRIMHTIKGSSAIMMFDNITKVAHKLEDVFYYLRESHPENVPHLVLVDHIFMVSDFISEEFDKIREGDDADGDPTEILEKIDNFLHKLKDGISDSGAVLPEENKFEEPQHFYIAPANSENSKYYRIQINFLSDTQMCNVRAYNAVHVLKAIAQNILYSPSDILTNEESSLEILANGFVIFLQTQSSSEELNSLLDFSNIESVEIDDITEDEFLIGFGNTADNEASDAINTVSFEEAEKIKDEVKENSKVNNPQPGDFVIKEKDPGKGVKLAGKKKEAKKQSFISVNVSKMDQLMDLISEIVISESVVLQNQDLKVPGLNLTNFHKAAAQLTKFTSELQDIIMSLRMMPLNNTFQKMNRIVFETSRKLGKDIELIMIGQDTEVDKNIIEHISDPLMHLIRNSVDHGIETKEERQAAGKDPKGTITLEAKNEGGKVYIIVSDDGKGLDTDKIYNKAREKGLIGNRPKDEFTDKEIFQFITLPGFSTKEKVSELSGRGVGMDVVVKNIQSVGGSLDITSENGHGSSMTLKIPLTLSIIEGIVLESGDQTFVIETSAIKEFLRLTEDSIITDPDGSEFIMIRGNCYPVIRLNDRYQLQNGLQRVDDGIVILAEYDDKSACIFVDRLVGEQEIVVKPIPSYIKKVKGLSGCTQLGDGRIALILDMGGFLS</sequence>
<evidence type="ECO:0000259" key="16">
    <source>
        <dbReference type="PROSITE" id="PS50851"/>
    </source>
</evidence>
<evidence type="ECO:0000259" key="15">
    <source>
        <dbReference type="PROSITE" id="PS50109"/>
    </source>
</evidence>
<comment type="catalytic activity">
    <reaction evidence="1">
        <text>ATP + protein L-histidine = ADP + protein N-phospho-L-histidine.</text>
        <dbReference type="EC" id="2.7.13.3"/>
    </reaction>
</comment>
<dbReference type="InterPro" id="IPR004358">
    <property type="entry name" value="Sig_transdc_His_kin-like_C"/>
</dbReference>
<keyword evidence="10 18" id="KW-0418">Kinase</keyword>
<evidence type="ECO:0000256" key="13">
    <source>
        <dbReference type="ARBA" id="ARBA00035100"/>
    </source>
</evidence>
<reference evidence="18 19" key="1">
    <citation type="submission" date="2016-10" db="EMBL/GenBank/DDBJ databases">
        <authorList>
            <person name="de Groot N.N."/>
        </authorList>
    </citation>
    <scope>NUCLEOTIDE SEQUENCE [LARGE SCALE GENOMIC DNA]</scope>
    <source>
        <strain evidence="18 19">DSM 5522</strain>
    </source>
</reference>
<dbReference type="Gene3D" id="3.30.565.10">
    <property type="entry name" value="Histidine kinase-like ATPase, C-terminal domain"/>
    <property type="match status" value="1"/>
</dbReference>
<dbReference type="PANTHER" id="PTHR43395:SF10">
    <property type="entry name" value="CHEMOTAXIS PROTEIN CHEA"/>
    <property type="match status" value="1"/>
</dbReference>
<dbReference type="SMART" id="SM00073">
    <property type="entry name" value="HPT"/>
    <property type="match status" value="1"/>
</dbReference>
<dbReference type="Gene3D" id="1.20.120.160">
    <property type="entry name" value="HPT domain"/>
    <property type="match status" value="1"/>
</dbReference>
<evidence type="ECO:0000256" key="7">
    <source>
        <dbReference type="ARBA" id="ARBA00022553"/>
    </source>
</evidence>
<dbReference type="InterPro" id="IPR036890">
    <property type="entry name" value="HATPase_C_sf"/>
</dbReference>
<dbReference type="Proteomes" id="UP000198838">
    <property type="component" value="Unassembled WGS sequence"/>
</dbReference>
<gene>
    <name evidence="18" type="ORF">SAMN05216249_1049</name>
</gene>
<dbReference type="InterPro" id="IPR036097">
    <property type="entry name" value="HisK_dim/P_sf"/>
</dbReference>
<dbReference type="EC" id="2.7.13.3" evidence="3"/>
<keyword evidence="19" id="KW-1185">Reference proteome</keyword>
<feature type="modified residue" description="Phosphohistidine" evidence="14">
    <location>
        <position position="48"/>
    </location>
</feature>
<evidence type="ECO:0000256" key="10">
    <source>
        <dbReference type="ARBA" id="ARBA00022777"/>
    </source>
</evidence>
<keyword evidence="7 14" id="KW-0597">Phosphoprotein</keyword>
<dbReference type="InterPro" id="IPR008207">
    <property type="entry name" value="Sig_transdc_His_kin_Hpt_dom"/>
</dbReference>
<dbReference type="STRING" id="1120918.SAMN05216249_1049"/>
<evidence type="ECO:0000256" key="5">
    <source>
        <dbReference type="ARBA" id="ARBA00022490"/>
    </source>
</evidence>
<evidence type="ECO:0000256" key="9">
    <source>
        <dbReference type="ARBA" id="ARBA00022741"/>
    </source>
</evidence>
<dbReference type="InterPro" id="IPR051315">
    <property type="entry name" value="Bact_Chemotaxis_CheA"/>
</dbReference>
<dbReference type="GO" id="GO:0005737">
    <property type="term" value="C:cytoplasm"/>
    <property type="evidence" value="ECO:0007669"/>
    <property type="project" value="UniProtKB-SubCell"/>
</dbReference>
<dbReference type="Pfam" id="PF02895">
    <property type="entry name" value="H-kinase_dim"/>
    <property type="match status" value="1"/>
</dbReference>
<evidence type="ECO:0000256" key="3">
    <source>
        <dbReference type="ARBA" id="ARBA00012438"/>
    </source>
</evidence>
<dbReference type="Pfam" id="PF01584">
    <property type="entry name" value="CheW"/>
    <property type="match status" value="1"/>
</dbReference>
<dbReference type="PROSITE" id="PS50894">
    <property type="entry name" value="HPT"/>
    <property type="match status" value="1"/>
</dbReference>
<dbReference type="FunFam" id="3.30.565.10:FF:000016">
    <property type="entry name" value="Chemotaxis protein CheA, putative"/>
    <property type="match status" value="1"/>
</dbReference>
<keyword evidence="5" id="KW-0963">Cytoplasm</keyword>
<evidence type="ECO:0000256" key="1">
    <source>
        <dbReference type="ARBA" id="ARBA00000085"/>
    </source>
</evidence>
<dbReference type="RefSeq" id="WP_330392004.1">
    <property type="nucleotide sequence ID" value="NZ_FOJY01000004.1"/>
</dbReference>
<evidence type="ECO:0000256" key="2">
    <source>
        <dbReference type="ARBA" id="ARBA00004496"/>
    </source>
</evidence>
<keyword evidence="11" id="KW-0067">ATP-binding</keyword>
<dbReference type="InterPro" id="IPR004105">
    <property type="entry name" value="CheA-like_dim"/>
</dbReference>
<accession>A0A1I0WCZ8</accession>
<dbReference type="SMART" id="SM00260">
    <property type="entry name" value="CheW"/>
    <property type="match status" value="1"/>
</dbReference>
<dbReference type="SUPFAM" id="SSF50341">
    <property type="entry name" value="CheW-like"/>
    <property type="match status" value="1"/>
</dbReference>
<keyword evidence="9" id="KW-0547">Nucleotide-binding</keyword>
<dbReference type="InterPro" id="IPR036061">
    <property type="entry name" value="CheW-like_dom_sf"/>
</dbReference>
<feature type="domain" description="Histidine kinase" evidence="15">
    <location>
        <begin position="299"/>
        <end position="575"/>
    </location>
</feature>
<dbReference type="GO" id="GO:0005524">
    <property type="term" value="F:ATP binding"/>
    <property type="evidence" value="ECO:0007669"/>
    <property type="project" value="UniProtKB-KW"/>
</dbReference>
<dbReference type="Pfam" id="PF07194">
    <property type="entry name" value="P2"/>
    <property type="match status" value="1"/>
</dbReference>
<keyword evidence="6" id="KW-0145">Chemotaxis</keyword>
<evidence type="ECO:0000256" key="6">
    <source>
        <dbReference type="ARBA" id="ARBA00022500"/>
    </source>
</evidence>
<dbReference type="PRINTS" id="PR00344">
    <property type="entry name" value="BCTRLSENSOR"/>
</dbReference>
<comment type="function">
    <text evidence="13">Involved in the transmission of sensory signals from the chemoreceptors to the flagellar motors. CheA is autophosphorylated; it can transfer its phosphate group to either CheB or CheY.</text>
</comment>
<dbReference type="InterPro" id="IPR037052">
    <property type="entry name" value="CheA-like_P2_sf"/>
</dbReference>
<dbReference type="InterPro" id="IPR005467">
    <property type="entry name" value="His_kinase_dom"/>
</dbReference>
<dbReference type="CDD" id="cd00731">
    <property type="entry name" value="CheA_reg"/>
    <property type="match status" value="1"/>
</dbReference>
<dbReference type="GO" id="GO:0000155">
    <property type="term" value="F:phosphorelay sensor kinase activity"/>
    <property type="evidence" value="ECO:0007669"/>
    <property type="project" value="InterPro"/>
</dbReference>
<dbReference type="CDD" id="cd00088">
    <property type="entry name" value="HPT"/>
    <property type="match status" value="1"/>
</dbReference>
<dbReference type="Pfam" id="PF01627">
    <property type="entry name" value="Hpt"/>
    <property type="match status" value="1"/>
</dbReference>
<name>A0A1I0WCZ8_9FIRM</name>
<evidence type="ECO:0000256" key="12">
    <source>
        <dbReference type="ARBA" id="ARBA00023012"/>
    </source>
</evidence>
<dbReference type="PANTHER" id="PTHR43395">
    <property type="entry name" value="SENSOR HISTIDINE KINASE CHEA"/>
    <property type="match status" value="1"/>
</dbReference>
<comment type="subcellular location">
    <subcellularLocation>
        <location evidence="2">Cytoplasm</location>
    </subcellularLocation>
</comment>
<dbReference type="Gene3D" id="3.30.70.1110">
    <property type="entry name" value="Histidine kinase CheA-like, P2 response regulator-binding domain"/>
    <property type="match status" value="1"/>
</dbReference>
<dbReference type="CDD" id="cd16916">
    <property type="entry name" value="HATPase_CheA-like"/>
    <property type="match status" value="1"/>
</dbReference>
<dbReference type="Gene3D" id="2.30.30.40">
    <property type="entry name" value="SH3 Domains"/>
    <property type="match status" value="1"/>
</dbReference>
<dbReference type="Pfam" id="PF02518">
    <property type="entry name" value="HATPase_c"/>
    <property type="match status" value="1"/>
</dbReference>
<dbReference type="GO" id="GO:0006935">
    <property type="term" value="P:chemotaxis"/>
    <property type="evidence" value="ECO:0007669"/>
    <property type="project" value="UniProtKB-KW"/>
</dbReference>
<evidence type="ECO:0000313" key="18">
    <source>
        <dbReference type="EMBL" id="SFA86635.1"/>
    </source>
</evidence>
<dbReference type="InterPro" id="IPR035891">
    <property type="entry name" value="CheY-binding_CheA"/>
</dbReference>
<evidence type="ECO:0000256" key="8">
    <source>
        <dbReference type="ARBA" id="ARBA00022679"/>
    </source>
</evidence>
<dbReference type="SMART" id="SM00387">
    <property type="entry name" value="HATPase_c"/>
    <property type="match status" value="1"/>
</dbReference>
<dbReference type="InterPro" id="IPR036641">
    <property type="entry name" value="HPT_dom_sf"/>
</dbReference>